<dbReference type="GeneID" id="18931734"/>
<name>F4RCJ4_MELLP</name>
<dbReference type="Proteomes" id="UP000001072">
    <property type="component" value="Unassembled WGS sequence"/>
</dbReference>
<reference evidence="4" key="1">
    <citation type="journal article" date="2011" name="Proc. Natl. Acad. Sci. U.S.A.">
        <title>Obligate biotrophy features unraveled by the genomic analysis of rust fungi.</title>
        <authorList>
            <person name="Duplessis S."/>
            <person name="Cuomo C.A."/>
            <person name="Lin Y.-C."/>
            <person name="Aerts A."/>
            <person name="Tisserant E."/>
            <person name="Veneault-Fourrey C."/>
            <person name="Joly D.L."/>
            <person name="Hacquard S."/>
            <person name="Amselem J."/>
            <person name="Cantarel B.L."/>
            <person name="Chiu R."/>
            <person name="Coutinho P.M."/>
            <person name="Feau N."/>
            <person name="Field M."/>
            <person name="Frey P."/>
            <person name="Gelhaye E."/>
            <person name="Goldberg J."/>
            <person name="Grabherr M.G."/>
            <person name="Kodira C.D."/>
            <person name="Kohler A."/>
            <person name="Kuees U."/>
            <person name="Lindquist E.A."/>
            <person name="Lucas S.M."/>
            <person name="Mago R."/>
            <person name="Mauceli E."/>
            <person name="Morin E."/>
            <person name="Murat C."/>
            <person name="Pangilinan J.L."/>
            <person name="Park R."/>
            <person name="Pearson M."/>
            <person name="Quesneville H."/>
            <person name="Rouhier N."/>
            <person name="Sakthikumar S."/>
            <person name="Salamov A.A."/>
            <person name="Schmutz J."/>
            <person name="Selles B."/>
            <person name="Shapiro H."/>
            <person name="Tanguay P."/>
            <person name="Tuskan G.A."/>
            <person name="Henrissat B."/>
            <person name="Van de Peer Y."/>
            <person name="Rouze P."/>
            <person name="Ellis J.G."/>
            <person name="Dodds P.N."/>
            <person name="Schein J.E."/>
            <person name="Zhong S."/>
            <person name="Hamelin R.C."/>
            <person name="Grigoriev I.V."/>
            <person name="Szabo L.J."/>
            <person name="Martin F."/>
        </authorList>
    </citation>
    <scope>NUCLEOTIDE SEQUENCE [LARGE SCALE GENOMIC DNA]</scope>
    <source>
        <strain evidence="4">98AG31 / pathotype 3-4-7</strain>
    </source>
</reference>
<proteinExistence type="predicted"/>
<feature type="compositionally biased region" description="Basic residues" evidence="1">
    <location>
        <begin position="65"/>
        <end position="84"/>
    </location>
</feature>
<evidence type="ECO:0000313" key="3">
    <source>
        <dbReference type="EMBL" id="EGG09744.1"/>
    </source>
</evidence>
<accession>F4RCJ4</accession>
<gene>
    <name evidence="3" type="ORF">MELLADRAFT_71127</name>
</gene>
<dbReference type="VEuPathDB" id="FungiDB:MELLADRAFT_71127"/>
<keyword evidence="4" id="KW-1185">Reference proteome</keyword>
<dbReference type="KEGG" id="mlr:MELLADRAFT_71127"/>
<evidence type="ECO:0000256" key="1">
    <source>
        <dbReference type="SAM" id="MobiDB-lite"/>
    </source>
</evidence>
<evidence type="ECO:0000313" key="4">
    <source>
        <dbReference type="Proteomes" id="UP000001072"/>
    </source>
</evidence>
<feature type="signal peptide" evidence="2">
    <location>
        <begin position="1"/>
        <end position="22"/>
    </location>
</feature>
<dbReference type="AlphaFoldDB" id="F4RCJ4"/>
<dbReference type="EMBL" id="GL883096">
    <property type="protein sequence ID" value="EGG09744.1"/>
    <property type="molecule type" value="Genomic_DNA"/>
</dbReference>
<dbReference type="RefSeq" id="XP_007406798.1">
    <property type="nucleotide sequence ID" value="XM_007406736.1"/>
</dbReference>
<dbReference type="InParanoid" id="F4RCJ4"/>
<protein>
    <submittedName>
        <fullName evidence="3">Secreted protein</fullName>
    </submittedName>
</protein>
<sequence length="217" mass="23704">MKYFIISALFFTLLSVLQFSTANQAERRTPAPVNHAVKSILKVLPKRDPHSHSKPLHKHVVKHLPKKHTVKRAKPSKPSSKHVAKLPGKPLVKSITPRLVTGKGGTMQCTKYSDADTQGAWCNYAYMCTGGCAGPFTIGQECYRLGDKTDFVGRPLIRGSSNPAVASVVCTVDYYDYAQNFIACNTKTESYACKSRAKSGTFATCHNCAPTHGIAMV</sequence>
<dbReference type="HOGENOM" id="CLU_1272550_0_0_1"/>
<evidence type="ECO:0000256" key="2">
    <source>
        <dbReference type="SAM" id="SignalP"/>
    </source>
</evidence>
<dbReference type="OrthoDB" id="10414230at2759"/>
<feature type="chain" id="PRO_5003321507" evidence="2">
    <location>
        <begin position="23"/>
        <end position="217"/>
    </location>
</feature>
<organism evidence="4">
    <name type="scientific">Melampsora larici-populina (strain 98AG31 / pathotype 3-4-7)</name>
    <name type="common">Poplar leaf rust fungus</name>
    <dbReference type="NCBI Taxonomy" id="747676"/>
    <lineage>
        <taxon>Eukaryota</taxon>
        <taxon>Fungi</taxon>
        <taxon>Dikarya</taxon>
        <taxon>Basidiomycota</taxon>
        <taxon>Pucciniomycotina</taxon>
        <taxon>Pucciniomycetes</taxon>
        <taxon>Pucciniales</taxon>
        <taxon>Melampsoraceae</taxon>
        <taxon>Melampsora</taxon>
    </lineage>
</organism>
<keyword evidence="2" id="KW-0732">Signal</keyword>
<feature type="region of interest" description="Disordered" evidence="1">
    <location>
        <begin position="65"/>
        <end position="85"/>
    </location>
</feature>